<comment type="caution">
    <text evidence="2">The sequence shown here is derived from an EMBL/GenBank/DDBJ whole genome shotgun (WGS) entry which is preliminary data.</text>
</comment>
<reference evidence="2" key="2">
    <citation type="submission" date="2020-11" db="EMBL/GenBank/DDBJ databases">
        <authorList>
            <person name="McCartney M.A."/>
            <person name="Auch B."/>
            <person name="Kono T."/>
            <person name="Mallez S."/>
            <person name="Becker A."/>
            <person name="Gohl D.M."/>
            <person name="Silverstein K.A.T."/>
            <person name="Koren S."/>
            <person name="Bechman K.B."/>
            <person name="Herman A."/>
            <person name="Abrahante J.E."/>
            <person name="Garbe J."/>
        </authorList>
    </citation>
    <scope>NUCLEOTIDE SEQUENCE</scope>
    <source>
        <strain evidence="2">Duluth1</strain>
        <tissue evidence="2">Whole animal</tissue>
    </source>
</reference>
<gene>
    <name evidence="2" type="ORF">DPMN_109971</name>
</gene>
<dbReference type="Proteomes" id="UP000828390">
    <property type="component" value="Unassembled WGS sequence"/>
</dbReference>
<protein>
    <submittedName>
        <fullName evidence="2">Uncharacterized protein</fullName>
    </submittedName>
</protein>
<keyword evidence="1" id="KW-1133">Transmembrane helix</keyword>
<proteinExistence type="predicted"/>
<dbReference type="EMBL" id="JAIWYP010000004">
    <property type="protein sequence ID" value="KAH3836600.1"/>
    <property type="molecule type" value="Genomic_DNA"/>
</dbReference>
<keyword evidence="1" id="KW-0472">Membrane</keyword>
<dbReference type="AlphaFoldDB" id="A0A9D4KB85"/>
<name>A0A9D4KB85_DREPO</name>
<feature type="transmembrane region" description="Helical" evidence="1">
    <location>
        <begin position="12"/>
        <end position="29"/>
    </location>
</feature>
<keyword evidence="1" id="KW-0812">Transmembrane</keyword>
<evidence type="ECO:0000256" key="1">
    <source>
        <dbReference type="SAM" id="Phobius"/>
    </source>
</evidence>
<organism evidence="2 3">
    <name type="scientific">Dreissena polymorpha</name>
    <name type="common">Zebra mussel</name>
    <name type="synonym">Mytilus polymorpha</name>
    <dbReference type="NCBI Taxonomy" id="45954"/>
    <lineage>
        <taxon>Eukaryota</taxon>
        <taxon>Metazoa</taxon>
        <taxon>Spiralia</taxon>
        <taxon>Lophotrochozoa</taxon>
        <taxon>Mollusca</taxon>
        <taxon>Bivalvia</taxon>
        <taxon>Autobranchia</taxon>
        <taxon>Heteroconchia</taxon>
        <taxon>Euheterodonta</taxon>
        <taxon>Imparidentia</taxon>
        <taxon>Neoheterodontei</taxon>
        <taxon>Myida</taxon>
        <taxon>Dreissenoidea</taxon>
        <taxon>Dreissenidae</taxon>
        <taxon>Dreissena</taxon>
    </lineage>
</organism>
<accession>A0A9D4KB85</accession>
<reference evidence="2" key="1">
    <citation type="journal article" date="2019" name="bioRxiv">
        <title>The Genome of the Zebra Mussel, Dreissena polymorpha: A Resource for Invasive Species Research.</title>
        <authorList>
            <person name="McCartney M.A."/>
            <person name="Auch B."/>
            <person name="Kono T."/>
            <person name="Mallez S."/>
            <person name="Zhang Y."/>
            <person name="Obille A."/>
            <person name="Becker A."/>
            <person name="Abrahante J.E."/>
            <person name="Garbe J."/>
            <person name="Badalamenti J.P."/>
            <person name="Herman A."/>
            <person name="Mangelson H."/>
            <person name="Liachko I."/>
            <person name="Sullivan S."/>
            <person name="Sone E.D."/>
            <person name="Koren S."/>
            <person name="Silverstein K.A.T."/>
            <person name="Beckman K.B."/>
            <person name="Gohl D.M."/>
        </authorList>
    </citation>
    <scope>NUCLEOTIDE SEQUENCE</scope>
    <source>
        <strain evidence="2">Duluth1</strain>
        <tissue evidence="2">Whole animal</tissue>
    </source>
</reference>
<evidence type="ECO:0000313" key="2">
    <source>
        <dbReference type="EMBL" id="KAH3836600.1"/>
    </source>
</evidence>
<keyword evidence="3" id="KW-1185">Reference proteome</keyword>
<evidence type="ECO:0000313" key="3">
    <source>
        <dbReference type="Proteomes" id="UP000828390"/>
    </source>
</evidence>
<sequence>MSKQNQRYGIDIFATANCILDPFVYVLWFRECRMELLKMLAGCLPTSPYLQDKIEKMRVEIFCIST</sequence>